<dbReference type="KEGG" id="cvn:111132575"/>
<dbReference type="SUPFAM" id="SSF101898">
    <property type="entry name" value="NHL repeat"/>
    <property type="match status" value="1"/>
</dbReference>
<sequence>MCATVSHRKCDKVSSLEDCSQSLGADVTKMLDKLEELQKTCVSEIERVTDDKKSLKDESAEIEKRVKTIMEEIIKALKDKQKSFLENLKKTEENESVRLQGMLDEFLTIQKTTEDNINILKNSDEFPKVALFLELKQMEKRVSEIHTHTNELAKSYHTSVLDSRMDDTVKTFHSSFNTFGEIKIREKGSLIDYLSTKLVLESSLVVEGSSRLTDIDVLDDDIIVTTCQKSRMVYLLDMTGKQLSSFTLRGTPWGIAAIQKKTFCVALRNPGLAIIFKVKDFSITVWKELKTSSNVWGICTEKQRIILSTERQGDGHVFRFCDLEGNSCGECEVSVGSSDTGAINTAPGEPLLFTFYRGNSLFSVDLNVAGSATKLYEGGKMKNPIGVTRDPNGNIYVVCYRSNNVIQFNKNGNFIREIIHTDPAVQYPYGIRVKRLGDDIKLMLTTGGKVLVYRFGD</sequence>
<keyword evidence="2" id="KW-1185">Reference proteome</keyword>
<organism evidence="2 3">
    <name type="scientific">Crassostrea virginica</name>
    <name type="common">Eastern oyster</name>
    <dbReference type="NCBI Taxonomy" id="6565"/>
    <lineage>
        <taxon>Eukaryota</taxon>
        <taxon>Metazoa</taxon>
        <taxon>Spiralia</taxon>
        <taxon>Lophotrochozoa</taxon>
        <taxon>Mollusca</taxon>
        <taxon>Bivalvia</taxon>
        <taxon>Autobranchia</taxon>
        <taxon>Pteriomorphia</taxon>
        <taxon>Ostreida</taxon>
        <taxon>Ostreoidea</taxon>
        <taxon>Ostreidae</taxon>
        <taxon>Crassostrea</taxon>
    </lineage>
</organism>
<dbReference type="RefSeq" id="XP_022336108.1">
    <property type="nucleotide sequence ID" value="XM_022480400.1"/>
</dbReference>
<dbReference type="GO" id="GO:0008270">
    <property type="term" value="F:zinc ion binding"/>
    <property type="evidence" value="ECO:0007669"/>
    <property type="project" value="UniProtKB-KW"/>
</dbReference>
<dbReference type="PANTHER" id="PTHR24104:SF25">
    <property type="entry name" value="PROTEIN LIN-41"/>
    <property type="match status" value="1"/>
</dbReference>
<dbReference type="PANTHER" id="PTHR24104">
    <property type="entry name" value="E3 UBIQUITIN-PROTEIN LIGASE NHLRC1-RELATED"/>
    <property type="match status" value="1"/>
</dbReference>
<feature type="coiled-coil region" evidence="1">
    <location>
        <begin position="45"/>
        <end position="94"/>
    </location>
</feature>
<protein>
    <submittedName>
        <fullName evidence="3">Uncharacterized protein LOC111132575</fullName>
    </submittedName>
</protein>
<evidence type="ECO:0000313" key="3">
    <source>
        <dbReference type="RefSeq" id="XP_022336108.1"/>
    </source>
</evidence>
<dbReference type="GO" id="GO:0000209">
    <property type="term" value="P:protein polyubiquitination"/>
    <property type="evidence" value="ECO:0007669"/>
    <property type="project" value="TreeGrafter"/>
</dbReference>
<accession>A0A8B8E939</accession>
<dbReference type="Proteomes" id="UP000694844">
    <property type="component" value="Chromosome 5"/>
</dbReference>
<proteinExistence type="predicted"/>
<dbReference type="InterPro" id="IPR050952">
    <property type="entry name" value="TRIM-NHL_E3_ligases"/>
</dbReference>
<name>A0A8B8E939_CRAVI</name>
<dbReference type="GeneID" id="111132575"/>
<dbReference type="InterPro" id="IPR011042">
    <property type="entry name" value="6-blade_b-propeller_TolB-like"/>
</dbReference>
<dbReference type="GO" id="GO:0061630">
    <property type="term" value="F:ubiquitin protein ligase activity"/>
    <property type="evidence" value="ECO:0007669"/>
    <property type="project" value="TreeGrafter"/>
</dbReference>
<evidence type="ECO:0000256" key="1">
    <source>
        <dbReference type="SAM" id="Coils"/>
    </source>
</evidence>
<dbReference type="AlphaFoldDB" id="A0A8B8E939"/>
<reference evidence="3" key="1">
    <citation type="submission" date="2025-08" db="UniProtKB">
        <authorList>
            <consortium name="RefSeq"/>
        </authorList>
    </citation>
    <scope>IDENTIFICATION</scope>
    <source>
        <tissue evidence="3">Whole sample</tissue>
    </source>
</reference>
<keyword evidence="1" id="KW-0175">Coiled coil</keyword>
<dbReference type="GO" id="GO:0043161">
    <property type="term" value="P:proteasome-mediated ubiquitin-dependent protein catabolic process"/>
    <property type="evidence" value="ECO:0007669"/>
    <property type="project" value="TreeGrafter"/>
</dbReference>
<evidence type="ECO:0000313" key="2">
    <source>
        <dbReference type="Proteomes" id="UP000694844"/>
    </source>
</evidence>
<gene>
    <name evidence="3" type="primary">LOC111132575</name>
</gene>
<dbReference type="Gene3D" id="2.120.10.30">
    <property type="entry name" value="TolB, C-terminal domain"/>
    <property type="match status" value="1"/>
</dbReference>